<dbReference type="EMBL" id="JAARYH010000003">
    <property type="protein sequence ID" value="MBC2166354.1"/>
    <property type="molecule type" value="Genomic_DNA"/>
</dbReference>
<dbReference type="InterPro" id="IPR018117">
    <property type="entry name" value="C5_DNA_meth_AS"/>
</dbReference>
<dbReference type="AlphaFoldDB" id="A0A7X0ZYI7"/>
<dbReference type="NCBIfam" id="TIGR00675">
    <property type="entry name" value="dcm"/>
    <property type="match status" value="1"/>
</dbReference>
<protein>
    <recommendedName>
        <fullName evidence="7">Cytosine-specific methyltransferase</fullName>
        <ecNumber evidence="7">2.1.1.37</ecNumber>
    </recommendedName>
</protein>
<evidence type="ECO:0000313" key="9">
    <source>
        <dbReference type="EMBL" id="MBC2166354.1"/>
    </source>
</evidence>
<dbReference type="EMBL" id="JAARPL010000005">
    <property type="protein sequence ID" value="MBC1372392.1"/>
    <property type="molecule type" value="Genomic_DNA"/>
</dbReference>
<dbReference type="Proteomes" id="UP000565628">
    <property type="component" value="Unassembled WGS sequence"/>
</dbReference>
<keyword evidence="3 5" id="KW-0949">S-adenosyl-L-methionine</keyword>
<evidence type="ECO:0000313" key="11">
    <source>
        <dbReference type="Proteomes" id="UP000519573"/>
    </source>
</evidence>
<evidence type="ECO:0000313" key="13">
    <source>
        <dbReference type="Proteomes" id="UP000591929"/>
    </source>
</evidence>
<organism evidence="10 12">
    <name type="scientific">Listeria booriae</name>
    <dbReference type="NCBI Taxonomy" id="1552123"/>
    <lineage>
        <taxon>Bacteria</taxon>
        <taxon>Bacillati</taxon>
        <taxon>Bacillota</taxon>
        <taxon>Bacilli</taxon>
        <taxon>Bacillales</taxon>
        <taxon>Listeriaceae</taxon>
        <taxon>Listeria</taxon>
    </lineage>
</organism>
<dbReference type="Gene3D" id="3.90.120.10">
    <property type="entry name" value="DNA Methylase, subunit A, domain 2"/>
    <property type="match status" value="1"/>
</dbReference>
<evidence type="ECO:0000256" key="5">
    <source>
        <dbReference type="PROSITE-ProRule" id="PRU01016"/>
    </source>
</evidence>
<keyword evidence="1 5" id="KW-0489">Methyltransferase</keyword>
<dbReference type="InterPro" id="IPR029063">
    <property type="entry name" value="SAM-dependent_MTases_sf"/>
</dbReference>
<keyword evidence="2 5" id="KW-0808">Transferase</keyword>
<dbReference type="PROSITE" id="PS51679">
    <property type="entry name" value="SAM_MT_C5"/>
    <property type="match status" value="1"/>
</dbReference>
<dbReference type="GO" id="GO:0044027">
    <property type="term" value="P:negative regulation of gene expression via chromosomal CpG island methylation"/>
    <property type="evidence" value="ECO:0007669"/>
    <property type="project" value="TreeGrafter"/>
</dbReference>
<evidence type="ECO:0000313" key="10">
    <source>
        <dbReference type="EMBL" id="MBC2311962.1"/>
    </source>
</evidence>
<dbReference type="Pfam" id="PF00145">
    <property type="entry name" value="DNA_methylase"/>
    <property type="match status" value="1"/>
</dbReference>
<evidence type="ECO:0000256" key="3">
    <source>
        <dbReference type="ARBA" id="ARBA00022691"/>
    </source>
</evidence>
<feature type="active site" evidence="5">
    <location>
        <position position="91"/>
    </location>
</feature>
<dbReference type="Proteomes" id="UP000591929">
    <property type="component" value="Unassembled WGS sequence"/>
</dbReference>
<evidence type="ECO:0000256" key="7">
    <source>
        <dbReference type="RuleBase" id="RU000417"/>
    </source>
</evidence>
<dbReference type="GO" id="GO:0032259">
    <property type="term" value="P:methylation"/>
    <property type="evidence" value="ECO:0007669"/>
    <property type="project" value="UniProtKB-KW"/>
</dbReference>
<evidence type="ECO:0000256" key="6">
    <source>
        <dbReference type="RuleBase" id="RU000416"/>
    </source>
</evidence>
<reference evidence="11 12" key="1">
    <citation type="submission" date="2020-03" db="EMBL/GenBank/DDBJ databases">
        <title>Soil Listeria distribution.</title>
        <authorList>
            <person name="Liao J."/>
            <person name="Wiedmann M."/>
        </authorList>
    </citation>
    <scope>NUCLEOTIDE SEQUENCE [LARGE SCALE GENOMIC DNA]</scope>
    <source>
        <strain evidence="10 12">FSL L7-0039</strain>
        <strain evidence="9 11">FSL L7-0245</strain>
        <strain evidence="8 13">FSL L7-1681</strain>
    </source>
</reference>
<dbReference type="InterPro" id="IPR001525">
    <property type="entry name" value="C5_MeTfrase"/>
</dbReference>
<comment type="similarity">
    <text evidence="5 6">Belongs to the class I-like SAM-binding methyltransferase superfamily. C5-methyltransferase family.</text>
</comment>
<proteinExistence type="inferred from homology"/>
<evidence type="ECO:0000256" key="2">
    <source>
        <dbReference type="ARBA" id="ARBA00022679"/>
    </source>
</evidence>
<keyword evidence="4" id="KW-0680">Restriction system</keyword>
<dbReference type="EC" id="2.1.1.37" evidence="7"/>
<dbReference type="PRINTS" id="PR00105">
    <property type="entry name" value="C5METTRFRASE"/>
</dbReference>
<dbReference type="EMBL" id="JAASWV010000021">
    <property type="protein sequence ID" value="MBC2311962.1"/>
    <property type="molecule type" value="Genomic_DNA"/>
</dbReference>
<dbReference type="RefSeq" id="WP_185366898.1">
    <property type="nucleotide sequence ID" value="NZ_JAARPA010000005.1"/>
</dbReference>
<gene>
    <name evidence="8" type="ORF">HB847_08390</name>
    <name evidence="9" type="ORF">HCB26_07200</name>
    <name evidence="10" type="ORF">HCJ81_13795</name>
</gene>
<dbReference type="SUPFAM" id="SSF53335">
    <property type="entry name" value="S-adenosyl-L-methionine-dependent methyltransferases"/>
    <property type="match status" value="1"/>
</dbReference>
<dbReference type="PROSITE" id="PS00094">
    <property type="entry name" value="C5_MTASE_1"/>
    <property type="match status" value="1"/>
</dbReference>
<evidence type="ECO:0000313" key="12">
    <source>
        <dbReference type="Proteomes" id="UP000565628"/>
    </source>
</evidence>
<sequence length="380" mass="42804">MIFRTAELFAGPGGGAYAAKTAHFLDKNGEKWGFKHVWANEYDSDTVDTYKLNIIGDENANTVFCEDVRKFDLTNHEVLSDIDTLIFGFPCNDYSLVGKQKGLDGNFGPLYSYGVKALKEFQPKFFVAENVGGLSSANEGEAFIQILKEFQQTGYVLTPHFYKFEEYGVPQARHRIIIVGIRNDLAKEGIEFRVPAPTTPNPSQYKTTGEALTTPPIAEDALNHEFTNHNERTLNMLSFIPEGGNAWVEDIPKEFRLNVKGAKLSNIYKRLDRNKPSYTVTGSGGGGTHMYHWSENRALTNRERARIQTFPDDYHFCGGKESVRKQIGMAIPPDGFRHILIAILKTFAREDYEWIEPTKKLQMSALLKESGNEIVSVVKI</sequence>
<dbReference type="GO" id="GO:0009307">
    <property type="term" value="P:DNA restriction-modification system"/>
    <property type="evidence" value="ECO:0007669"/>
    <property type="project" value="UniProtKB-KW"/>
</dbReference>
<dbReference type="InterPro" id="IPR050390">
    <property type="entry name" value="C5-Methyltransferase"/>
</dbReference>
<comment type="catalytic activity">
    <reaction evidence="7">
        <text>a 2'-deoxycytidine in DNA + S-adenosyl-L-methionine = a 5-methyl-2'-deoxycytidine in DNA + S-adenosyl-L-homocysteine + H(+)</text>
        <dbReference type="Rhea" id="RHEA:13681"/>
        <dbReference type="Rhea" id="RHEA-COMP:11369"/>
        <dbReference type="Rhea" id="RHEA-COMP:11370"/>
        <dbReference type="ChEBI" id="CHEBI:15378"/>
        <dbReference type="ChEBI" id="CHEBI:57856"/>
        <dbReference type="ChEBI" id="CHEBI:59789"/>
        <dbReference type="ChEBI" id="CHEBI:85452"/>
        <dbReference type="ChEBI" id="CHEBI:85454"/>
        <dbReference type="EC" id="2.1.1.37"/>
    </reaction>
</comment>
<dbReference type="GO" id="GO:0003886">
    <property type="term" value="F:DNA (cytosine-5-)-methyltransferase activity"/>
    <property type="evidence" value="ECO:0007669"/>
    <property type="project" value="UniProtKB-EC"/>
</dbReference>
<evidence type="ECO:0000313" key="8">
    <source>
        <dbReference type="EMBL" id="MBC1372392.1"/>
    </source>
</evidence>
<evidence type="ECO:0000256" key="1">
    <source>
        <dbReference type="ARBA" id="ARBA00022603"/>
    </source>
</evidence>
<dbReference type="PANTHER" id="PTHR10629:SF52">
    <property type="entry name" value="DNA (CYTOSINE-5)-METHYLTRANSFERASE 1"/>
    <property type="match status" value="1"/>
</dbReference>
<dbReference type="Proteomes" id="UP000519573">
    <property type="component" value="Unassembled WGS sequence"/>
</dbReference>
<dbReference type="PANTHER" id="PTHR10629">
    <property type="entry name" value="CYTOSINE-SPECIFIC METHYLTRANSFERASE"/>
    <property type="match status" value="1"/>
</dbReference>
<comment type="caution">
    <text evidence="10">The sequence shown here is derived from an EMBL/GenBank/DDBJ whole genome shotgun (WGS) entry which is preliminary data.</text>
</comment>
<accession>A0A7X0ZYI7</accession>
<evidence type="ECO:0000256" key="4">
    <source>
        <dbReference type="ARBA" id="ARBA00022747"/>
    </source>
</evidence>
<dbReference type="GO" id="GO:0003677">
    <property type="term" value="F:DNA binding"/>
    <property type="evidence" value="ECO:0007669"/>
    <property type="project" value="TreeGrafter"/>
</dbReference>
<name>A0A7X0ZYI7_9LIST</name>
<dbReference type="Gene3D" id="3.40.50.150">
    <property type="entry name" value="Vaccinia Virus protein VP39"/>
    <property type="match status" value="1"/>
</dbReference>